<dbReference type="OrthoDB" id="383226at2759"/>
<dbReference type="InterPro" id="IPR008780">
    <property type="entry name" value="Plasmodium_Vir"/>
</dbReference>
<dbReference type="RefSeq" id="XP_028546941.1">
    <property type="nucleotide sequence ID" value="XM_028691140.1"/>
</dbReference>
<gene>
    <name evidence="2" type="ORF">PGO_002505</name>
</gene>
<name>A0A1Y1JUC6_PLAGO</name>
<reference evidence="3" key="1">
    <citation type="submission" date="2017-04" db="EMBL/GenBank/DDBJ databases">
        <title>Plasmodium gonderi genome.</title>
        <authorList>
            <person name="Arisue N."/>
            <person name="Honma H."/>
            <person name="Kawai S."/>
            <person name="Tougan T."/>
            <person name="Tanabe K."/>
            <person name="Horii T."/>
        </authorList>
    </citation>
    <scope>NUCLEOTIDE SEQUENCE [LARGE SCALE GENOMIC DNA]</scope>
    <source>
        <strain evidence="3">ATCC 30045</strain>
    </source>
</reference>
<protein>
    <submittedName>
        <fullName evidence="2">Variable surface protein</fullName>
    </submittedName>
</protein>
<proteinExistence type="predicted"/>
<organism evidence="2 3">
    <name type="scientific">Plasmodium gonderi</name>
    <dbReference type="NCBI Taxonomy" id="77519"/>
    <lineage>
        <taxon>Eukaryota</taxon>
        <taxon>Sar</taxon>
        <taxon>Alveolata</taxon>
        <taxon>Apicomplexa</taxon>
        <taxon>Aconoidasida</taxon>
        <taxon>Haemosporida</taxon>
        <taxon>Plasmodiidae</taxon>
        <taxon>Plasmodium</taxon>
        <taxon>Plasmodium (Plasmodium)</taxon>
    </lineage>
</organism>
<dbReference type="EMBL" id="BDQF01000249">
    <property type="protein sequence ID" value="GAW84352.1"/>
    <property type="molecule type" value="Genomic_DNA"/>
</dbReference>
<dbReference type="AlphaFoldDB" id="A0A1Y1JUC6"/>
<dbReference type="GeneID" id="39745160"/>
<evidence type="ECO:0000256" key="1">
    <source>
        <dbReference type="SAM" id="Phobius"/>
    </source>
</evidence>
<dbReference type="Pfam" id="PF05795">
    <property type="entry name" value="Plasmodium_Vir"/>
    <property type="match status" value="1"/>
</dbReference>
<comment type="caution">
    <text evidence="2">The sequence shown here is derived from an EMBL/GenBank/DDBJ whole genome shotgun (WGS) entry which is preliminary data.</text>
</comment>
<evidence type="ECO:0000313" key="3">
    <source>
        <dbReference type="Proteomes" id="UP000195521"/>
    </source>
</evidence>
<feature type="transmembrane region" description="Helical" evidence="1">
    <location>
        <begin position="334"/>
        <end position="355"/>
    </location>
</feature>
<dbReference type="Proteomes" id="UP000195521">
    <property type="component" value="Unassembled WGS sequence"/>
</dbReference>
<keyword evidence="3" id="KW-1185">Reference proteome</keyword>
<evidence type="ECO:0000313" key="2">
    <source>
        <dbReference type="EMBL" id="GAW84352.1"/>
    </source>
</evidence>
<sequence>MGNYLGEKELSELPSKQQYAIFDKADVSCDDNSFYTLAKNHIQKQPWLKNVSNKILSALCYAHKKNKEGNFKGDDCDYLYFWLGEILDRNLTNRHSFYAVMHTFKYLLESHGGLIICNYDKYDMTEKNFMDIKHLFDFSKDYDMLKTYFDTPKESCSDSFNIYISERVIKYNACKNSCDVSNRKDVTCSAFDKYFSGKKQMNLLKWTCNSGGNPASLAEGQQNNEGVSQTQVQEEVHRMGAEAQLQQRQETQPELQQQLEALPLEEKEEELLQIQAHTALHMQVPLRSTPADKSGQQLMQEISENIDFPVESPESETFIGISYRSSDYSSSENMVISPLAIGIAVLSIILCKVFINANKK</sequence>
<keyword evidence="1" id="KW-0812">Transmembrane</keyword>
<keyword evidence="1" id="KW-0472">Membrane</keyword>
<keyword evidence="1" id="KW-1133">Transmembrane helix</keyword>
<accession>A0A1Y1JUC6</accession>